<feature type="transmembrane region" description="Helical" evidence="1">
    <location>
        <begin position="46"/>
        <end position="66"/>
    </location>
</feature>
<dbReference type="EMBL" id="BMAV01000181">
    <property type="protein sequence ID" value="GFY37206.1"/>
    <property type="molecule type" value="Genomic_DNA"/>
</dbReference>
<dbReference type="Proteomes" id="UP000886998">
    <property type="component" value="Unassembled WGS sequence"/>
</dbReference>
<keyword evidence="1" id="KW-0812">Transmembrane</keyword>
<evidence type="ECO:0000313" key="3">
    <source>
        <dbReference type="Proteomes" id="UP000886998"/>
    </source>
</evidence>
<organism evidence="2 3">
    <name type="scientific">Trichonephila inaurata madagascariensis</name>
    <dbReference type="NCBI Taxonomy" id="2747483"/>
    <lineage>
        <taxon>Eukaryota</taxon>
        <taxon>Metazoa</taxon>
        <taxon>Ecdysozoa</taxon>
        <taxon>Arthropoda</taxon>
        <taxon>Chelicerata</taxon>
        <taxon>Arachnida</taxon>
        <taxon>Araneae</taxon>
        <taxon>Araneomorphae</taxon>
        <taxon>Entelegynae</taxon>
        <taxon>Araneoidea</taxon>
        <taxon>Nephilidae</taxon>
        <taxon>Trichonephila</taxon>
        <taxon>Trichonephila inaurata</taxon>
    </lineage>
</organism>
<dbReference type="OrthoDB" id="6416014at2759"/>
<comment type="caution">
    <text evidence="2">The sequence shown here is derived from an EMBL/GenBank/DDBJ whole genome shotgun (WGS) entry which is preliminary data.</text>
</comment>
<sequence>MQWIMRRILHITEFNTSGVRAFRALQSLLASFQRSKMNSRVVRNKGTTLTFLLSIVVLSSAIWTVFCEDAPEVRHDLLERLFQPESNQNSPISQNRPLRPSYSSTKGVSKPFCNMFGCRDCSPPPGAQCCEGFIYDSRSRQCRKLYLT</sequence>
<keyword evidence="1" id="KW-0472">Membrane</keyword>
<reference evidence="2" key="1">
    <citation type="submission" date="2020-08" db="EMBL/GenBank/DDBJ databases">
        <title>Multicomponent nature underlies the extraordinary mechanical properties of spider dragline silk.</title>
        <authorList>
            <person name="Kono N."/>
            <person name="Nakamura H."/>
            <person name="Mori M."/>
            <person name="Yoshida Y."/>
            <person name="Ohtoshi R."/>
            <person name="Malay A.D."/>
            <person name="Moran D.A.P."/>
            <person name="Tomita M."/>
            <person name="Numata K."/>
            <person name="Arakawa K."/>
        </authorList>
    </citation>
    <scope>NUCLEOTIDE SEQUENCE</scope>
</reference>
<dbReference type="AlphaFoldDB" id="A0A8X6WNH4"/>
<evidence type="ECO:0000313" key="2">
    <source>
        <dbReference type="EMBL" id="GFY37206.1"/>
    </source>
</evidence>
<proteinExistence type="predicted"/>
<keyword evidence="1" id="KW-1133">Transmembrane helix</keyword>
<gene>
    <name evidence="2" type="ORF">TNIN_271031</name>
</gene>
<name>A0A8X6WNH4_9ARAC</name>
<protein>
    <submittedName>
        <fullName evidence="2">Uncharacterized protein</fullName>
    </submittedName>
</protein>
<accession>A0A8X6WNH4</accession>
<evidence type="ECO:0000256" key="1">
    <source>
        <dbReference type="SAM" id="Phobius"/>
    </source>
</evidence>
<keyword evidence="3" id="KW-1185">Reference proteome</keyword>